<gene>
    <name evidence="2" type="ORF">IPN91_09075</name>
</gene>
<organism evidence="2 3">
    <name type="scientific">Candidatus Geothrix odensensis</name>
    <dbReference type="NCBI Taxonomy" id="2954440"/>
    <lineage>
        <taxon>Bacteria</taxon>
        <taxon>Pseudomonadati</taxon>
        <taxon>Acidobacteriota</taxon>
        <taxon>Holophagae</taxon>
        <taxon>Holophagales</taxon>
        <taxon>Holophagaceae</taxon>
        <taxon>Geothrix</taxon>
    </lineage>
</organism>
<comment type="caution">
    <text evidence="2">The sequence shown here is derived from an EMBL/GenBank/DDBJ whole genome shotgun (WGS) entry which is preliminary data.</text>
</comment>
<feature type="transmembrane region" description="Helical" evidence="1">
    <location>
        <begin position="36"/>
        <end position="54"/>
    </location>
</feature>
<proteinExistence type="predicted"/>
<evidence type="ECO:0000313" key="2">
    <source>
        <dbReference type="EMBL" id="MBK8572778.1"/>
    </source>
</evidence>
<dbReference type="AlphaFoldDB" id="A0A936K5Q2"/>
<reference evidence="2 3" key="1">
    <citation type="submission" date="2020-10" db="EMBL/GenBank/DDBJ databases">
        <title>Connecting structure to function with the recovery of over 1000 high-quality activated sludge metagenome-assembled genomes encoding full-length rRNA genes using long-read sequencing.</title>
        <authorList>
            <person name="Singleton C.M."/>
            <person name="Petriglieri F."/>
            <person name="Kristensen J.M."/>
            <person name="Kirkegaard R.H."/>
            <person name="Michaelsen T.Y."/>
            <person name="Andersen M.H."/>
            <person name="Karst S.M."/>
            <person name="Dueholm M.S."/>
            <person name="Nielsen P.H."/>
            <person name="Albertsen M."/>
        </authorList>
    </citation>
    <scope>NUCLEOTIDE SEQUENCE [LARGE SCALE GENOMIC DNA]</scope>
    <source>
        <strain evidence="2">OdNE_18-Q3-R46-58_MAXAC.008</strain>
    </source>
</reference>
<feature type="transmembrane region" description="Helical" evidence="1">
    <location>
        <begin position="6"/>
        <end position="24"/>
    </location>
</feature>
<name>A0A936K5Q2_9BACT</name>
<evidence type="ECO:0000313" key="3">
    <source>
        <dbReference type="Proteomes" id="UP000709959"/>
    </source>
</evidence>
<protein>
    <submittedName>
        <fullName evidence="2">Uncharacterized protein</fullName>
    </submittedName>
</protein>
<keyword evidence="1" id="KW-0812">Transmembrane</keyword>
<dbReference type="Proteomes" id="UP000709959">
    <property type="component" value="Unassembled WGS sequence"/>
</dbReference>
<sequence length="64" mass="7437">MHLVMPWFFPLATLVAWLGVRTVRNHRSEGRTARTTARWLLVLMSLPLVFWFIAQFTTTSGAFE</sequence>
<dbReference type="EMBL" id="JADKCH010000008">
    <property type="protein sequence ID" value="MBK8572778.1"/>
    <property type="molecule type" value="Genomic_DNA"/>
</dbReference>
<evidence type="ECO:0000256" key="1">
    <source>
        <dbReference type="SAM" id="Phobius"/>
    </source>
</evidence>
<accession>A0A936K5Q2</accession>
<keyword evidence="1" id="KW-0472">Membrane</keyword>
<keyword evidence="1" id="KW-1133">Transmembrane helix</keyword>